<dbReference type="SMART" id="SM00729">
    <property type="entry name" value="Elp3"/>
    <property type="match status" value="1"/>
</dbReference>
<dbReference type="Gene3D" id="3.80.30.20">
    <property type="entry name" value="tm_1862 like domain"/>
    <property type="match status" value="1"/>
</dbReference>
<gene>
    <name evidence="2" type="ORF">AWJ07_19605</name>
</gene>
<dbReference type="InterPro" id="IPR006638">
    <property type="entry name" value="Elp3/MiaA/NifB-like_rSAM"/>
</dbReference>
<name>A0A106BYA0_SHEFR</name>
<sequence length="437" mass="49318">MKTFFTSSKLNIATSSLDWVMGQTIRHSLNLQDAVALDELQQLIVPDKPIETLYIHIPFCHTLCRYCSFHKIKFNEPVAREYFKALRQEIRQVLAKGFRFNRVYIGGGTTTILEVELIKTIELIKSLTSVREVTCESDPIYFKNGHPHLLNGLVDRMSIGIQSFDDKILKAVGRFEKFGSGLQQAEYVSRAIEIIPTVNLDMMYGFTMQTPQTVANDLAQTIRLRPDQITTYPLTIGIGKNRKKAGCLAGEPEALWPQFLAVKQALAEHYIMVFPWTFSRNFGQPVEHKYVLDGEDCFGVGSGAFGRFGEQFRISSFNIPDYINRIKAGHSGTCYTKPLKTKALSQHYLMMMMGCGLLDNRQCKAYTGKSLWHAFPLEMSFLISTGALNKQGENYITTVEGQFIALKMFSGFLSGMDFLREQACGLPLSAIETMPNI</sequence>
<reference evidence="2 3" key="1">
    <citation type="submission" date="2016-01" db="EMBL/GenBank/DDBJ databases">
        <title>Draft genome of the antarctic isolate Shewanella frigidimarina Ag06-30.</title>
        <authorList>
            <person name="Parmeciano Di Noto G."/>
            <person name="Vazquez S."/>
            <person name="Mac Cormack W."/>
            <person name="Iriarte A."/>
            <person name="Quiroga C."/>
        </authorList>
    </citation>
    <scope>NUCLEOTIDE SEQUENCE [LARGE SCALE GENOMIC DNA]</scope>
    <source>
        <strain evidence="2 3">Ag06-30</strain>
    </source>
</reference>
<dbReference type="SFLD" id="SFLDG01065">
    <property type="entry name" value="anaerobic_coproporphyrinogen-I"/>
    <property type="match status" value="1"/>
</dbReference>
<accession>A0A106BYA0</accession>
<dbReference type="CDD" id="cd01335">
    <property type="entry name" value="Radical_SAM"/>
    <property type="match status" value="1"/>
</dbReference>
<dbReference type="PANTHER" id="PTHR13932:SF5">
    <property type="entry name" value="RADICAL S-ADENOSYL METHIONINE DOMAIN-CONTAINING PROTEIN 1, MITOCHONDRIAL"/>
    <property type="match status" value="1"/>
</dbReference>
<dbReference type="InterPro" id="IPR023404">
    <property type="entry name" value="rSAM_horseshoe"/>
</dbReference>
<dbReference type="AlphaFoldDB" id="A0A106BYA0"/>
<dbReference type="EMBL" id="LRDC01000033">
    <property type="protein sequence ID" value="KVX00837.1"/>
    <property type="molecule type" value="Genomic_DNA"/>
</dbReference>
<dbReference type="NCBIfam" id="NF006385">
    <property type="entry name" value="PRK08629.1"/>
    <property type="match status" value="1"/>
</dbReference>
<evidence type="ECO:0000259" key="1">
    <source>
        <dbReference type="PROSITE" id="PS51918"/>
    </source>
</evidence>
<comment type="caution">
    <text evidence="2">The sequence shown here is derived from an EMBL/GenBank/DDBJ whole genome shotgun (WGS) entry which is preliminary data.</text>
</comment>
<dbReference type="InterPro" id="IPR007197">
    <property type="entry name" value="rSAM"/>
</dbReference>
<dbReference type="SUPFAM" id="SSF102114">
    <property type="entry name" value="Radical SAM enzymes"/>
    <property type="match status" value="1"/>
</dbReference>
<dbReference type="PROSITE" id="PS51918">
    <property type="entry name" value="RADICAL_SAM"/>
    <property type="match status" value="1"/>
</dbReference>
<dbReference type="PANTHER" id="PTHR13932">
    <property type="entry name" value="COPROPORPHYRINIGEN III OXIDASE"/>
    <property type="match status" value="1"/>
</dbReference>
<organism evidence="2">
    <name type="scientific">Shewanella frigidimarina</name>
    <dbReference type="NCBI Taxonomy" id="56812"/>
    <lineage>
        <taxon>Bacteria</taxon>
        <taxon>Pseudomonadati</taxon>
        <taxon>Pseudomonadota</taxon>
        <taxon>Gammaproteobacteria</taxon>
        <taxon>Alteromonadales</taxon>
        <taxon>Shewanellaceae</taxon>
        <taxon>Shewanella</taxon>
    </lineage>
</organism>
<proteinExistence type="predicted"/>
<evidence type="ECO:0000313" key="2">
    <source>
        <dbReference type="EMBL" id="KVX00837.1"/>
    </source>
</evidence>
<dbReference type="Pfam" id="PF04055">
    <property type="entry name" value="Radical_SAM"/>
    <property type="match status" value="1"/>
</dbReference>
<dbReference type="GO" id="GO:0003824">
    <property type="term" value="F:catalytic activity"/>
    <property type="evidence" value="ECO:0007669"/>
    <property type="project" value="InterPro"/>
</dbReference>
<protein>
    <submittedName>
        <fullName evidence="2">Coproporphyrinogen dehydrogenase</fullName>
    </submittedName>
</protein>
<dbReference type="RefSeq" id="WP_059746714.1">
    <property type="nucleotide sequence ID" value="NZ_LRDC01000033.1"/>
</dbReference>
<feature type="domain" description="Radical SAM core" evidence="1">
    <location>
        <begin position="45"/>
        <end position="269"/>
    </location>
</feature>
<dbReference type="InterPro" id="IPR034505">
    <property type="entry name" value="Coproporphyrinogen-III_oxidase"/>
</dbReference>
<dbReference type="SFLD" id="SFLDS00029">
    <property type="entry name" value="Radical_SAM"/>
    <property type="match status" value="1"/>
</dbReference>
<dbReference type="GO" id="GO:0051539">
    <property type="term" value="F:4 iron, 4 sulfur cluster binding"/>
    <property type="evidence" value="ECO:0007669"/>
    <property type="project" value="TreeGrafter"/>
</dbReference>
<dbReference type="GO" id="GO:0005737">
    <property type="term" value="C:cytoplasm"/>
    <property type="evidence" value="ECO:0007669"/>
    <property type="project" value="TreeGrafter"/>
</dbReference>
<dbReference type="Proteomes" id="UP000055702">
    <property type="component" value="Unassembled WGS sequence"/>
</dbReference>
<dbReference type="InterPro" id="IPR058240">
    <property type="entry name" value="rSAM_sf"/>
</dbReference>
<dbReference type="GO" id="GO:0006779">
    <property type="term" value="P:porphyrin-containing compound biosynthetic process"/>
    <property type="evidence" value="ECO:0007669"/>
    <property type="project" value="TreeGrafter"/>
</dbReference>
<evidence type="ECO:0000313" key="3">
    <source>
        <dbReference type="Proteomes" id="UP000055702"/>
    </source>
</evidence>